<evidence type="ECO:0000313" key="9">
    <source>
        <dbReference type="EMBL" id="SDP27308.1"/>
    </source>
</evidence>
<evidence type="ECO:0000256" key="4">
    <source>
        <dbReference type="ARBA" id="ARBA00022755"/>
    </source>
</evidence>
<dbReference type="Pfam" id="PF13507">
    <property type="entry name" value="GATase_5"/>
    <property type="match status" value="1"/>
</dbReference>
<comment type="subcellular location">
    <subcellularLocation>
        <location evidence="8">Cytoplasm</location>
    </subcellularLocation>
</comment>
<feature type="active site" evidence="8">
    <location>
        <position position="206"/>
    </location>
</feature>
<evidence type="ECO:0000256" key="7">
    <source>
        <dbReference type="ARBA" id="ARBA00022962"/>
    </source>
</evidence>
<evidence type="ECO:0000256" key="2">
    <source>
        <dbReference type="ARBA" id="ARBA00022598"/>
    </source>
</evidence>
<comment type="subunit">
    <text evidence="8">Part of the FGAM synthase complex composed of 1 PurL, 1 PurQ and 2 PurS subunits.</text>
</comment>
<dbReference type="CDD" id="cd01740">
    <property type="entry name" value="GATase1_FGAR_AT"/>
    <property type="match status" value="1"/>
</dbReference>
<gene>
    <name evidence="8" type="primary">purQ</name>
    <name evidence="9" type="ORF">SAMN04488061_2686</name>
</gene>
<keyword evidence="5 8" id="KW-0378">Hydrolase</keyword>
<dbReference type="NCBIfam" id="NF002957">
    <property type="entry name" value="PRK03619.1"/>
    <property type="match status" value="1"/>
</dbReference>
<proteinExistence type="inferred from homology"/>
<dbReference type="RefSeq" id="WP_090229277.1">
    <property type="nucleotide sequence ID" value="NZ_FNJC01000003.1"/>
</dbReference>
<evidence type="ECO:0000313" key="10">
    <source>
        <dbReference type="Proteomes" id="UP000198795"/>
    </source>
</evidence>
<comment type="pathway">
    <text evidence="8">Purine metabolism; IMP biosynthesis via de novo pathway; 5-amino-1-(5-phospho-D-ribosyl)imidazole from N(2)-formyl-N(1)-(5-phospho-D-ribosyl)glycinamide: step 1/2.</text>
</comment>
<dbReference type="PIRSF" id="PIRSF001586">
    <property type="entry name" value="FGAM_synth_I"/>
    <property type="match status" value="1"/>
</dbReference>
<keyword evidence="4 8" id="KW-0658">Purine biosynthesis</keyword>
<evidence type="ECO:0000256" key="8">
    <source>
        <dbReference type="HAMAP-Rule" id="MF_00421"/>
    </source>
</evidence>
<dbReference type="NCBIfam" id="TIGR01737">
    <property type="entry name" value="FGAM_synth_I"/>
    <property type="match status" value="1"/>
</dbReference>
<evidence type="ECO:0000256" key="6">
    <source>
        <dbReference type="ARBA" id="ARBA00022840"/>
    </source>
</evidence>
<evidence type="ECO:0000256" key="3">
    <source>
        <dbReference type="ARBA" id="ARBA00022741"/>
    </source>
</evidence>
<keyword evidence="6 8" id="KW-0067">ATP-binding</keyword>
<dbReference type="InterPro" id="IPR029062">
    <property type="entry name" value="Class_I_gatase-like"/>
</dbReference>
<accession>A0A1H0REG1</accession>
<keyword evidence="1 8" id="KW-0963">Cytoplasm</keyword>
<dbReference type="EC" id="6.3.5.3" evidence="8"/>
<dbReference type="PROSITE" id="PS51273">
    <property type="entry name" value="GATASE_TYPE_1"/>
    <property type="match status" value="1"/>
</dbReference>
<keyword evidence="7 8" id="KW-0315">Glutamine amidotransferase</keyword>
<dbReference type="SUPFAM" id="SSF52317">
    <property type="entry name" value="Class I glutamine amidotransferase-like"/>
    <property type="match status" value="1"/>
</dbReference>
<evidence type="ECO:0000256" key="5">
    <source>
        <dbReference type="ARBA" id="ARBA00022801"/>
    </source>
</evidence>
<protein>
    <recommendedName>
        <fullName evidence="8">Phosphoribosylformylglycinamidine synthase subunit PurQ</fullName>
        <shortName evidence="8">FGAM synthase</shortName>
        <ecNumber evidence="8">6.3.5.3</ecNumber>
    </recommendedName>
    <alternativeName>
        <fullName evidence="8">Formylglycinamide ribonucleotide amidotransferase subunit I</fullName>
        <shortName evidence="8">FGAR amidotransferase I</shortName>
        <shortName evidence="8">FGAR-AT I</shortName>
    </alternativeName>
    <alternativeName>
        <fullName evidence="8">Glutaminase PurQ</fullName>
        <ecNumber evidence="8">3.5.1.2</ecNumber>
    </alternativeName>
    <alternativeName>
        <fullName evidence="8">Phosphoribosylformylglycinamidine synthase subunit I</fullName>
    </alternativeName>
</protein>
<dbReference type="PANTHER" id="PTHR47552">
    <property type="entry name" value="PHOSPHORIBOSYLFORMYLGLYCINAMIDINE SYNTHASE SUBUNIT PURQ"/>
    <property type="match status" value="1"/>
</dbReference>
<dbReference type="Proteomes" id="UP000198795">
    <property type="component" value="Unassembled WGS sequence"/>
</dbReference>
<dbReference type="EC" id="3.5.1.2" evidence="8"/>
<organism evidence="9 10">
    <name type="scientific">Filomicrobium insigne</name>
    <dbReference type="NCBI Taxonomy" id="418854"/>
    <lineage>
        <taxon>Bacteria</taxon>
        <taxon>Pseudomonadati</taxon>
        <taxon>Pseudomonadota</taxon>
        <taxon>Alphaproteobacteria</taxon>
        <taxon>Hyphomicrobiales</taxon>
        <taxon>Hyphomicrobiaceae</taxon>
        <taxon>Filomicrobium</taxon>
    </lineage>
</organism>
<comment type="function">
    <text evidence="8">Part of the phosphoribosylformylglycinamidine synthase complex involved in the purines biosynthetic pathway. Catalyzes the ATP-dependent conversion of formylglycinamide ribonucleotide (FGAR) and glutamine to yield formylglycinamidine ribonucleotide (FGAM) and glutamate. The FGAM synthase complex is composed of three subunits. PurQ produces an ammonia molecule by converting glutamine to glutamate. PurL transfers the ammonia molecule to FGAR to form FGAM in an ATP-dependent manner. PurS interacts with PurQ and PurL and is thought to assist in the transfer of the ammonia molecule from PurQ to PurL.</text>
</comment>
<evidence type="ECO:0000256" key="1">
    <source>
        <dbReference type="ARBA" id="ARBA00022490"/>
    </source>
</evidence>
<keyword evidence="10" id="KW-1185">Reference proteome</keyword>
<comment type="caution">
    <text evidence="9">The sequence shown here is derived from an EMBL/GenBank/DDBJ whole genome shotgun (WGS) entry which is preliminary data.</text>
</comment>
<keyword evidence="2 8" id="KW-0436">Ligase</keyword>
<dbReference type="HAMAP" id="MF_00421">
    <property type="entry name" value="PurQ"/>
    <property type="match status" value="1"/>
</dbReference>
<name>A0A1H0REG1_9HYPH</name>
<keyword evidence="3 8" id="KW-0547">Nucleotide-binding</keyword>
<dbReference type="InterPro" id="IPR010075">
    <property type="entry name" value="PRibForGlyAmidine_synth_PurQ"/>
</dbReference>
<comment type="catalytic activity">
    <reaction evidence="8">
        <text>L-glutamine + H2O = L-glutamate + NH4(+)</text>
        <dbReference type="Rhea" id="RHEA:15889"/>
        <dbReference type="ChEBI" id="CHEBI:15377"/>
        <dbReference type="ChEBI" id="CHEBI:28938"/>
        <dbReference type="ChEBI" id="CHEBI:29985"/>
        <dbReference type="ChEBI" id="CHEBI:58359"/>
        <dbReference type="EC" id="3.5.1.2"/>
    </reaction>
</comment>
<comment type="catalytic activity">
    <reaction evidence="8">
        <text>N(2)-formyl-N(1)-(5-phospho-beta-D-ribosyl)glycinamide + L-glutamine + ATP + H2O = 2-formamido-N(1)-(5-O-phospho-beta-D-ribosyl)acetamidine + L-glutamate + ADP + phosphate + H(+)</text>
        <dbReference type="Rhea" id="RHEA:17129"/>
        <dbReference type="ChEBI" id="CHEBI:15377"/>
        <dbReference type="ChEBI" id="CHEBI:15378"/>
        <dbReference type="ChEBI" id="CHEBI:29985"/>
        <dbReference type="ChEBI" id="CHEBI:30616"/>
        <dbReference type="ChEBI" id="CHEBI:43474"/>
        <dbReference type="ChEBI" id="CHEBI:58359"/>
        <dbReference type="ChEBI" id="CHEBI:147286"/>
        <dbReference type="ChEBI" id="CHEBI:147287"/>
        <dbReference type="ChEBI" id="CHEBI:456216"/>
        <dbReference type="EC" id="6.3.5.3"/>
    </reaction>
</comment>
<feature type="active site" evidence="8">
    <location>
        <position position="204"/>
    </location>
</feature>
<dbReference type="SMART" id="SM01211">
    <property type="entry name" value="GATase_5"/>
    <property type="match status" value="1"/>
</dbReference>
<reference evidence="9 10" key="1">
    <citation type="submission" date="2016-10" db="EMBL/GenBank/DDBJ databases">
        <authorList>
            <person name="Varghese N."/>
            <person name="Submissions S."/>
        </authorList>
    </citation>
    <scope>NUCLEOTIDE SEQUENCE [LARGE SCALE GENOMIC DNA]</scope>
    <source>
        <strain evidence="9 10">CGMCC 1.6497</strain>
    </source>
</reference>
<dbReference type="Gene3D" id="3.40.50.880">
    <property type="match status" value="1"/>
</dbReference>
<sequence length="235" mass="25522">MIRSAVIVFPGSNCDRDVKVALEAITGFPARMVWHGESEIPACDLIVLPGGFSYGDYLRCGAMAAHSPIMRDVVAKAKAGTPLLGICNGFQILLETGLLPGALMRNASLRFICRDAFLRCETKDTFFTRCNRVGEVLRMPVAHHDGNYFADEDTLDRLEEDGRVVFRYCDADGAVTEAANPNGSQRNIAGITDSTGRILGLMPHPERLFEPQLGGTDGRRIFESAVVSIAEAMVG</sequence>
<dbReference type="PANTHER" id="PTHR47552:SF1">
    <property type="entry name" value="PHOSPHORIBOSYLFORMYLGLYCINAMIDINE SYNTHASE SUBUNIT PURQ"/>
    <property type="match status" value="1"/>
</dbReference>
<dbReference type="EMBL" id="FNJC01000003">
    <property type="protein sequence ID" value="SDP27308.1"/>
    <property type="molecule type" value="Genomic_DNA"/>
</dbReference>
<feature type="active site" description="Nucleophile" evidence="8">
    <location>
        <position position="87"/>
    </location>
</feature>